<organism evidence="2 3">
    <name type="scientific">Burkholderia cenocepacia</name>
    <dbReference type="NCBI Taxonomy" id="95486"/>
    <lineage>
        <taxon>Bacteria</taxon>
        <taxon>Pseudomonadati</taxon>
        <taxon>Pseudomonadota</taxon>
        <taxon>Betaproteobacteria</taxon>
        <taxon>Burkholderiales</taxon>
        <taxon>Burkholderiaceae</taxon>
        <taxon>Burkholderia</taxon>
        <taxon>Burkholderia cepacia complex</taxon>
    </lineage>
</organism>
<evidence type="ECO:0000313" key="2">
    <source>
        <dbReference type="EMBL" id="CAB3969766.1"/>
    </source>
</evidence>
<dbReference type="EMBL" id="CABWIK020000023">
    <property type="protein sequence ID" value="CAB3969766.1"/>
    <property type="molecule type" value="Genomic_DNA"/>
</dbReference>
<sequence length="202" mass="21582">MHQRAVGAAHREGVAMTSVHLLEMDAILSVPGFFDFLGDLDCNRALDSRDAKPFDAQWMASFDEVDGDPGTAVDRPAVSALTEMAFKLAFGAAGNAGAAACVSDDIELIARSRLSGRTDGWAIHVLWNAYRSGRFPCQAFLPACFPDRPRHAPRGRPPGSPDPPLNSAASPRLSNYVRQSSAFATEVTVPANQSFCASAPLH</sequence>
<protein>
    <submittedName>
        <fullName evidence="2">Uncharacterized protein</fullName>
    </submittedName>
</protein>
<gene>
    <name evidence="2" type="ORF">BCO9919_03954</name>
</gene>
<reference evidence="2 3" key="1">
    <citation type="submission" date="2020-04" db="EMBL/GenBank/DDBJ databases">
        <authorList>
            <person name="Depoorter E."/>
        </authorList>
    </citation>
    <scope>NUCLEOTIDE SEQUENCE [LARGE SCALE GENOMIC DNA]</scope>
    <source>
        <strain evidence="2 3">BCC0132</strain>
    </source>
</reference>
<dbReference type="AlphaFoldDB" id="A0A6J5JDI9"/>
<proteinExistence type="predicted"/>
<dbReference type="Proteomes" id="UP000494322">
    <property type="component" value="Unassembled WGS sequence"/>
</dbReference>
<feature type="compositionally biased region" description="Pro residues" evidence="1">
    <location>
        <begin position="155"/>
        <end position="164"/>
    </location>
</feature>
<evidence type="ECO:0000313" key="3">
    <source>
        <dbReference type="Proteomes" id="UP000494322"/>
    </source>
</evidence>
<feature type="region of interest" description="Disordered" evidence="1">
    <location>
        <begin position="148"/>
        <end position="171"/>
    </location>
</feature>
<accession>A0A6J5JDI9</accession>
<evidence type="ECO:0000256" key="1">
    <source>
        <dbReference type="SAM" id="MobiDB-lite"/>
    </source>
</evidence>
<name>A0A6J5JDI9_9BURK</name>